<reference evidence="5 6" key="1">
    <citation type="submission" date="2016-06" db="EMBL/GenBank/DDBJ databases">
        <authorList>
            <person name="Kjaerup R.B."/>
            <person name="Dalgaard T.S."/>
            <person name="Juul-Madsen H.R."/>
        </authorList>
    </citation>
    <scope>NUCLEOTIDE SEQUENCE [LARGE SCALE GENOMIC DNA]</scope>
    <source>
        <strain evidence="5 6">DSM 16361</strain>
    </source>
</reference>
<dbReference type="Gene3D" id="1.20.120.30">
    <property type="entry name" value="Aspartate receptor, ligand-binding domain"/>
    <property type="match status" value="1"/>
</dbReference>
<dbReference type="PRINTS" id="PR00260">
    <property type="entry name" value="CHEMTRNSDUCR"/>
</dbReference>
<dbReference type="Pfam" id="PF00015">
    <property type="entry name" value="MCPsignal"/>
    <property type="match status" value="1"/>
</dbReference>
<dbReference type="Gene3D" id="6.10.250.3200">
    <property type="match status" value="1"/>
</dbReference>
<dbReference type="GO" id="GO:0007165">
    <property type="term" value="P:signal transduction"/>
    <property type="evidence" value="ECO:0007669"/>
    <property type="project" value="UniProtKB-KW"/>
</dbReference>
<dbReference type="Pfam" id="PF13682">
    <property type="entry name" value="CZB"/>
    <property type="match status" value="1"/>
</dbReference>
<dbReference type="PANTHER" id="PTHR32089:SF112">
    <property type="entry name" value="LYSOZYME-LIKE PROTEIN-RELATED"/>
    <property type="match status" value="1"/>
</dbReference>
<comment type="similarity">
    <text evidence="2">Belongs to the methyl-accepting chemotaxis (MCP) protein family.</text>
</comment>
<dbReference type="InterPro" id="IPR025991">
    <property type="entry name" value="Chemoreceptor_zinc-bind_dom"/>
</dbReference>
<evidence type="ECO:0000313" key="5">
    <source>
        <dbReference type="EMBL" id="SBP86604.1"/>
    </source>
</evidence>
<dbReference type="SUPFAM" id="SSF58104">
    <property type="entry name" value="Methyl-accepting chemotaxis protein (MCP) signaling domain"/>
    <property type="match status" value="1"/>
</dbReference>
<organism evidence="5 6">
    <name type="scientific">Thiomonas delicata</name>
    <name type="common">Thiomonas cuprina</name>
    <dbReference type="NCBI Taxonomy" id="364030"/>
    <lineage>
        <taxon>Bacteria</taxon>
        <taxon>Pseudomonadati</taxon>
        <taxon>Pseudomonadota</taxon>
        <taxon>Betaproteobacteria</taxon>
        <taxon>Burkholderiales</taxon>
        <taxon>Thiomonas</taxon>
    </lineage>
</organism>
<dbReference type="GO" id="GO:0006935">
    <property type="term" value="P:chemotaxis"/>
    <property type="evidence" value="ECO:0007669"/>
    <property type="project" value="InterPro"/>
</dbReference>
<keyword evidence="6" id="KW-1185">Reference proteome</keyword>
<evidence type="ECO:0000256" key="3">
    <source>
        <dbReference type="PROSITE-ProRule" id="PRU00284"/>
    </source>
</evidence>
<feature type="domain" description="Methyl-accepting transducer" evidence="4">
    <location>
        <begin position="121"/>
        <end position="293"/>
    </location>
</feature>
<dbReference type="PANTHER" id="PTHR32089">
    <property type="entry name" value="METHYL-ACCEPTING CHEMOTAXIS PROTEIN MCPB"/>
    <property type="match status" value="1"/>
</dbReference>
<dbReference type="Proteomes" id="UP000214566">
    <property type="component" value="Unassembled WGS sequence"/>
</dbReference>
<protein>
    <submittedName>
        <fullName evidence="5">Putative Methyl-accepting chemotaxis protein</fullName>
    </submittedName>
</protein>
<dbReference type="OrthoDB" id="9808588at2"/>
<evidence type="ECO:0000259" key="4">
    <source>
        <dbReference type="PROSITE" id="PS50111"/>
    </source>
</evidence>
<evidence type="ECO:0000256" key="2">
    <source>
        <dbReference type="ARBA" id="ARBA00029447"/>
    </source>
</evidence>
<dbReference type="GO" id="GO:0004888">
    <property type="term" value="F:transmembrane signaling receptor activity"/>
    <property type="evidence" value="ECO:0007669"/>
    <property type="project" value="InterPro"/>
</dbReference>
<dbReference type="PROSITE" id="PS50111">
    <property type="entry name" value="CHEMOTAXIS_TRANSDUC_2"/>
    <property type="match status" value="1"/>
</dbReference>
<dbReference type="EMBL" id="FLMQ01000034">
    <property type="protein sequence ID" value="SBP86604.1"/>
    <property type="molecule type" value="Genomic_DNA"/>
</dbReference>
<accession>A0A238D063</accession>
<dbReference type="Gene3D" id="3.30.450.20">
    <property type="entry name" value="PAS domain"/>
    <property type="match status" value="1"/>
</dbReference>
<dbReference type="SMART" id="SM00283">
    <property type="entry name" value="MA"/>
    <property type="match status" value="1"/>
</dbReference>
<dbReference type="AlphaFoldDB" id="A0A238D063"/>
<proteinExistence type="inferred from homology"/>
<keyword evidence="1 3" id="KW-0807">Transducer</keyword>
<dbReference type="InterPro" id="IPR004089">
    <property type="entry name" value="MCPsignal_dom"/>
</dbReference>
<name>A0A238D063_THIDL</name>
<dbReference type="GO" id="GO:0016020">
    <property type="term" value="C:membrane"/>
    <property type="evidence" value="ECO:0007669"/>
    <property type="project" value="InterPro"/>
</dbReference>
<dbReference type="InterPro" id="IPR004090">
    <property type="entry name" value="Chemotax_Me-accpt_rcpt"/>
</dbReference>
<sequence length="421" mass="46285">MDHTTRHFLEQALQSLETLDLLADAEGDFPIFYANPTAQSTFERFADMFKPALGGIEPRQVIGAPLWPICGRGDEMRMALRDVASGTRDALRQQVEIGTFLFSVVIAVVRDPQSQVCCLHASLRNISARREAVQLNERLKATLGALSRAESEVGESMQAVDQAIRKVDAVMMDNERSVTELNDQMKSIALLVHDIRKISYQTNLLALNAAIEAARAGEAGRGFAVVADEVRNLARQVQDATVRIETNTETMAGQVHRIGSASSQSRKELAAVDVIVSKLQGQVRDMQRLATQMLLKAAEDDHKNFVVKILAEADRSPSTMPTEDVSNHHQCAFGQWYDAQGKATFGDLAAFRAIEPIHAQLHTVARQILQSAQSNHRAEVIRLSTTLLDAQADVLEKLHILGSDIGRQTTTHSKQIAGEHA</sequence>
<gene>
    <name evidence="5" type="ORF">THIARS_40233</name>
</gene>
<evidence type="ECO:0000256" key="1">
    <source>
        <dbReference type="ARBA" id="ARBA00023224"/>
    </source>
</evidence>
<evidence type="ECO:0000313" key="6">
    <source>
        <dbReference type="Proteomes" id="UP000214566"/>
    </source>
</evidence>